<feature type="region of interest" description="Disordered" evidence="1">
    <location>
        <begin position="279"/>
        <end position="313"/>
    </location>
</feature>
<dbReference type="AlphaFoldDB" id="A0A979FW08"/>
<name>A0A979FW08_HYAAZ</name>
<proteinExistence type="predicted"/>
<evidence type="ECO:0000256" key="1">
    <source>
        <dbReference type="SAM" id="MobiDB-lite"/>
    </source>
</evidence>
<feature type="compositionally biased region" description="Low complexity" evidence="1">
    <location>
        <begin position="417"/>
        <end position="435"/>
    </location>
</feature>
<protein>
    <submittedName>
        <fullName evidence="4">Uncharacterized protein LOC108673335 isoform X1</fullName>
    </submittedName>
</protein>
<dbReference type="Pfam" id="PF10545">
    <property type="entry name" value="MADF_DNA_bdg"/>
    <property type="match status" value="1"/>
</dbReference>
<feature type="compositionally biased region" description="Low complexity" evidence="1">
    <location>
        <begin position="296"/>
        <end position="313"/>
    </location>
</feature>
<dbReference type="GeneID" id="108673335"/>
<accession>A0A979FW08</accession>
<gene>
    <name evidence="4" type="primary">LOC108673335</name>
</gene>
<feature type="domain" description="MADF" evidence="2">
    <location>
        <begin position="188"/>
        <end position="247"/>
    </location>
</feature>
<feature type="region of interest" description="Disordered" evidence="1">
    <location>
        <begin position="101"/>
        <end position="169"/>
    </location>
</feature>
<dbReference type="Proteomes" id="UP000694843">
    <property type="component" value="Unplaced"/>
</dbReference>
<dbReference type="OrthoDB" id="5984255at2759"/>
<sequence length="554" mass="61261">MGRQYKKKSPNIFVSVESNNLSAQQKMTSFYIKEEPKHEGKGMAVKEELICIDGIETGCCDLPTPPPPPCVSCKEESHTHEAHQGSTQDIDVQLEKQVGVPCKGEDSSGQGAQMAAPQRNMDEGMTDSGDESDYSIESEVAVPSPPPAVQRPDEDISVIEEPHASSRRRRKDKLVLLHEDEEELARWFEEHPIFYDKFHKGYKDKKTKDRLLAEKATTLKTPCTGEQIRTWLESMRTAYGKLVRAGPSGSAKPNPTEKEIWIMQAFSCVAPHISRMQGRAGAKIRKRKDSGESCYSVESGEESGTSRSSVSMGGPFKSYARRALSDLAPRPGSQEATVLEGLQSGMLQLQQRVDSLCQLEQDDLRNNQHQWADYLYSRARNLDEEGWIDLQEQSMELVAKIERQYRERKSKARLQMQLQQHQQQQPAAPIQQPYYFMPPPPSAPSQQQPTPQQPAPFSIAAPPPPSYYMNSPAKVWPTFAPSHVAPSQPQPVPAPSCIGPGRNSPSAQSSIADISFSSLFSTASPASPYQNLPTQSPLTSTPGARPSGSGSENV</sequence>
<organism evidence="3 4">
    <name type="scientific">Hyalella azteca</name>
    <name type="common">Amphipod</name>
    <dbReference type="NCBI Taxonomy" id="294128"/>
    <lineage>
        <taxon>Eukaryota</taxon>
        <taxon>Metazoa</taxon>
        <taxon>Ecdysozoa</taxon>
        <taxon>Arthropoda</taxon>
        <taxon>Crustacea</taxon>
        <taxon>Multicrustacea</taxon>
        <taxon>Malacostraca</taxon>
        <taxon>Eumalacostraca</taxon>
        <taxon>Peracarida</taxon>
        <taxon>Amphipoda</taxon>
        <taxon>Senticaudata</taxon>
        <taxon>Talitrida</taxon>
        <taxon>Talitroidea</taxon>
        <taxon>Hyalellidae</taxon>
        <taxon>Hyalella</taxon>
    </lineage>
</organism>
<evidence type="ECO:0000259" key="2">
    <source>
        <dbReference type="Pfam" id="PF10545"/>
    </source>
</evidence>
<keyword evidence="3" id="KW-1185">Reference proteome</keyword>
<dbReference type="InterPro" id="IPR006578">
    <property type="entry name" value="MADF-dom"/>
</dbReference>
<evidence type="ECO:0000313" key="4">
    <source>
        <dbReference type="RefSeq" id="XP_047741431.1"/>
    </source>
</evidence>
<feature type="region of interest" description="Disordered" evidence="1">
    <location>
        <begin position="478"/>
        <end position="510"/>
    </location>
</feature>
<reference evidence="4" key="1">
    <citation type="submission" date="2025-08" db="UniProtKB">
        <authorList>
            <consortium name="RefSeq"/>
        </authorList>
    </citation>
    <scope>IDENTIFICATION</scope>
    <source>
        <tissue evidence="4">Whole organism</tissue>
    </source>
</reference>
<feature type="region of interest" description="Disordered" evidence="1">
    <location>
        <begin position="417"/>
        <end position="464"/>
    </location>
</feature>
<evidence type="ECO:0000313" key="3">
    <source>
        <dbReference type="Proteomes" id="UP000694843"/>
    </source>
</evidence>
<feature type="compositionally biased region" description="Low complexity" evidence="1">
    <location>
        <begin position="444"/>
        <end position="460"/>
    </location>
</feature>
<feature type="region of interest" description="Disordered" evidence="1">
    <location>
        <begin position="522"/>
        <end position="554"/>
    </location>
</feature>
<dbReference type="RefSeq" id="XP_047741431.1">
    <property type="nucleotide sequence ID" value="XM_047885475.1"/>
</dbReference>
<feature type="compositionally biased region" description="Acidic residues" evidence="1">
    <location>
        <begin position="124"/>
        <end position="136"/>
    </location>
</feature>